<dbReference type="STRING" id="9986.ENSOCUP00000029993"/>
<dbReference type="Ensembl" id="ENSOCUT00000040570.1">
    <property type="protein sequence ID" value="ENSOCUP00000029993.1"/>
    <property type="gene ID" value="ENSOCUG00000038368.1"/>
</dbReference>
<dbReference type="EMBL" id="AAGW02036262">
    <property type="status" value="NOT_ANNOTATED_CDS"/>
    <property type="molecule type" value="Genomic_DNA"/>
</dbReference>
<reference evidence="1" key="2">
    <citation type="submission" date="2025-08" db="UniProtKB">
        <authorList>
            <consortium name="Ensembl"/>
        </authorList>
    </citation>
    <scope>IDENTIFICATION</scope>
    <source>
        <strain evidence="1">Thorbecke</strain>
    </source>
</reference>
<keyword evidence="2" id="KW-1185">Reference proteome</keyword>
<evidence type="ECO:0000313" key="2">
    <source>
        <dbReference type="Proteomes" id="UP000001811"/>
    </source>
</evidence>
<dbReference type="AlphaFoldDB" id="A0A5F9C807"/>
<dbReference type="GeneTree" id="ENSGT00960000189759"/>
<dbReference type="Proteomes" id="UP000001811">
    <property type="component" value="Chromosome 18"/>
</dbReference>
<organism evidence="1 2">
    <name type="scientific">Oryctolagus cuniculus</name>
    <name type="common">Rabbit</name>
    <dbReference type="NCBI Taxonomy" id="9986"/>
    <lineage>
        <taxon>Eukaryota</taxon>
        <taxon>Metazoa</taxon>
        <taxon>Chordata</taxon>
        <taxon>Craniata</taxon>
        <taxon>Vertebrata</taxon>
        <taxon>Euteleostomi</taxon>
        <taxon>Mammalia</taxon>
        <taxon>Eutheria</taxon>
        <taxon>Euarchontoglires</taxon>
        <taxon>Glires</taxon>
        <taxon>Lagomorpha</taxon>
        <taxon>Leporidae</taxon>
        <taxon>Oryctolagus</taxon>
    </lineage>
</organism>
<dbReference type="InParanoid" id="A0A5F9C807"/>
<dbReference type="Bgee" id="ENSOCUG00000038368">
    <property type="expression patterns" value="Expressed in autopod skin and 8 other cell types or tissues"/>
</dbReference>
<accession>A0A5F9C807</accession>
<reference evidence="1 2" key="1">
    <citation type="journal article" date="2011" name="Nature">
        <title>A high-resolution map of human evolutionary constraint using 29 mammals.</title>
        <authorList>
            <person name="Lindblad-Toh K."/>
            <person name="Garber M."/>
            <person name="Zuk O."/>
            <person name="Lin M.F."/>
            <person name="Parker B.J."/>
            <person name="Washietl S."/>
            <person name="Kheradpour P."/>
            <person name="Ernst J."/>
            <person name="Jordan G."/>
            <person name="Mauceli E."/>
            <person name="Ward L.D."/>
            <person name="Lowe C.B."/>
            <person name="Holloway A.K."/>
            <person name="Clamp M."/>
            <person name="Gnerre S."/>
            <person name="Alfoldi J."/>
            <person name="Beal K."/>
            <person name="Chang J."/>
            <person name="Clawson H."/>
            <person name="Cuff J."/>
            <person name="Di Palma F."/>
            <person name="Fitzgerald S."/>
            <person name="Flicek P."/>
            <person name="Guttman M."/>
            <person name="Hubisz M.J."/>
            <person name="Jaffe D.B."/>
            <person name="Jungreis I."/>
            <person name="Kent W.J."/>
            <person name="Kostka D."/>
            <person name="Lara M."/>
            <person name="Martins A.L."/>
            <person name="Massingham T."/>
            <person name="Moltke I."/>
            <person name="Raney B.J."/>
            <person name="Rasmussen M.D."/>
            <person name="Robinson J."/>
            <person name="Stark A."/>
            <person name="Vilella A.J."/>
            <person name="Wen J."/>
            <person name="Xie X."/>
            <person name="Zody M.C."/>
            <person name="Baldwin J."/>
            <person name="Bloom T."/>
            <person name="Chin C.W."/>
            <person name="Heiman D."/>
            <person name="Nicol R."/>
            <person name="Nusbaum C."/>
            <person name="Young S."/>
            <person name="Wilkinson J."/>
            <person name="Worley K.C."/>
            <person name="Kovar C.L."/>
            <person name="Muzny D.M."/>
            <person name="Gibbs R.A."/>
            <person name="Cree A."/>
            <person name="Dihn H.H."/>
            <person name="Fowler G."/>
            <person name="Jhangiani S."/>
            <person name="Joshi V."/>
            <person name="Lee S."/>
            <person name="Lewis L.R."/>
            <person name="Nazareth L.V."/>
            <person name="Okwuonu G."/>
            <person name="Santibanez J."/>
            <person name="Warren W.C."/>
            <person name="Mardis E.R."/>
            <person name="Weinstock G.M."/>
            <person name="Wilson R.K."/>
            <person name="Delehaunty K."/>
            <person name="Dooling D."/>
            <person name="Fronik C."/>
            <person name="Fulton L."/>
            <person name="Fulton B."/>
            <person name="Graves T."/>
            <person name="Minx P."/>
            <person name="Sodergren E."/>
            <person name="Birney E."/>
            <person name="Margulies E.H."/>
            <person name="Herrero J."/>
            <person name="Green E.D."/>
            <person name="Haussler D."/>
            <person name="Siepel A."/>
            <person name="Goldman N."/>
            <person name="Pollard K.S."/>
            <person name="Pedersen J.S."/>
            <person name="Lander E.S."/>
            <person name="Kellis M."/>
        </authorList>
    </citation>
    <scope>NUCLEOTIDE SEQUENCE [LARGE SCALE GENOMIC DNA]</scope>
    <source>
        <strain evidence="1 2">Thorbecke inbred</strain>
    </source>
</reference>
<protein>
    <submittedName>
        <fullName evidence="1">Uncharacterized protein</fullName>
    </submittedName>
</protein>
<sequence>MCNKECIWGLQNGDLDEMKYYMSKGEDLNQTLEDAMNTSEATNKQAINTLLQWWIHGQITHDSHYCLLVTICHLLL</sequence>
<name>A0A5F9C807_RABIT</name>
<reference evidence="1" key="3">
    <citation type="submission" date="2025-09" db="UniProtKB">
        <authorList>
            <consortium name="Ensembl"/>
        </authorList>
    </citation>
    <scope>IDENTIFICATION</scope>
    <source>
        <strain evidence="1">Thorbecke</strain>
    </source>
</reference>
<evidence type="ECO:0000313" key="1">
    <source>
        <dbReference type="Ensembl" id="ENSOCUP00000029993.1"/>
    </source>
</evidence>
<proteinExistence type="predicted"/>